<gene>
    <name evidence="10" type="ORF">M436DRAFT_75388</name>
</gene>
<protein>
    <recommendedName>
        <fullName evidence="8">Autophagy-related protein</fullName>
    </recommendedName>
</protein>
<comment type="similarity">
    <text evidence="2 8">Belongs to the ATG22 family.</text>
</comment>
<dbReference type="InterPro" id="IPR036259">
    <property type="entry name" value="MFS_trans_sf"/>
</dbReference>
<keyword evidence="7 8" id="KW-0472">Membrane</keyword>
<evidence type="ECO:0000256" key="2">
    <source>
        <dbReference type="ARBA" id="ARBA00006978"/>
    </source>
</evidence>
<dbReference type="STRING" id="1043004.A0A074WG67"/>
<evidence type="ECO:0000256" key="3">
    <source>
        <dbReference type="ARBA" id="ARBA00022448"/>
    </source>
</evidence>
<organism evidence="10 11">
    <name type="scientific">Aureobasidium namibiae CBS 147.97</name>
    <dbReference type="NCBI Taxonomy" id="1043004"/>
    <lineage>
        <taxon>Eukaryota</taxon>
        <taxon>Fungi</taxon>
        <taxon>Dikarya</taxon>
        <taxon>Ascomycota</taxon>
        <taxon>Pezizomycotina</taxon>
        <taxon>Dothideomycetes</taxon>
        <taxon>Dothideomycetidae</taxon>
        <taxon>Dothideales</taxon>
        <taxon>Saccotheciaceae</taxon>
        <taxon>Aureobasidium</taxon>
    </lineage>
</organism>
<comment type="subcellular location">
    <subcellularLocation>
        <location evidence="1 8">Vacuole membrane</location>
        <topology evidence="1 8">Multi-pass membrane protein</topology>
    </subcellularLocation>
</comment>
<reference evidence="10 11" key="1">
    <citation type="journal article" date="2014" name="BMC Genomics">
        <title>Genome sequencing of four Aureobasidium pullulans varieties: biotechnological potential, stress tolerance, and description of new species.</title>
        <authorList>
            <person name="Gostin Ar C."/>
            <person name="Ohm R.A."/>
            <person name="Kogej T."/>
            <person name="Sonjak S."/>
            <person name="Turk M."/>
            <person name="Zajc J."/>
            <person name="Zalar P."/>
            <person name="Grube M."/>
            <person name="Sun H."/>
            <person name="Han J."/>
            <person name="Sharma A."/>
            <person name="Chiniquy J."/>
            <person name="Ngan C.Y."/>
            <person name="Lipzen A."/>
            <person name="Barry K."/>
            <person name="Grigoriev I.V."/>
            <person name="Gunde-Cimerman N."/>
        </authorList>
    </citation>
    <scope>NUCLEOTIDE SEQUENCE [LARGE SCALE GENOMIC DNA]</scope>
    <source>
        <strain evidence="10 11">CBS 147.97</strain>
    </source>
</reference>
<dbReference type="RefSeq" id="XP_013424753.1">
    <property type="nucleotide sequence ID" value="XM_013569299.1"/>
</dbReference>
<evidence type="ECO:0000256" key="1">
    <source>
        <dbReference type="ARBA" id="ARBA00004128"/>
    </source>
</evidence>
<proteinExistence type="inferred from homology"/>
<keyword evidence="4 8" id="KW-0812">Transmembrane</keyword>
<keyword evidence="11" id="KW-1185">Reference proteome</keyword>
<dbReference type="PANTHER" id="PTHR23519">
    <property type="entry name" value="AUTOPHAGY-RELATED PROTEIN 22"/>
    <property type="match status" value="1"/>
</dbReference>
<feature type="transmembrane region" description="Helical" evidence="8">
    <location>
        <begin position="478"/>
        <end position="496"/>
    </location>
</feature>
<comment type="function">
    <text evidence="8">Vacuolar effluxer which mediate the efflux of amino acids resulting from autophagic degradation. The release of autophagic amino acids allows the maintenance of protein synthesis and viability during nitrogen starvation.</text>
</comment>
<dbReference type="OrthoDB" id="42657at2759"/>
<feature type="transmembrane region" description="Helical" evidence="8">
    <location>
        <begin position="163"/>
        <end position="185"/>
    </location>
</feature>
<dbReference type="PROSITE" id="PS50850">
    <property type="entry name" value="MFS"/>
    <property type="match status" value="1"/>
</dbReference>
<dbReference type="EMBL" id="KL584717">
    <property type="protein sequence ID" value="KEQ70569.1"/>
    <property type="molecule type" value="Genomic_DNA"/>
</dbReference>
<evidence type="ECO:0000256" key="8">
    <source>
        <dbReference type="RuleBase" id="RU363073"/>
    </source>
</evidence>
<keyword evidence="5 8" id="KW-1133">Transmembrane helix</keyword>
<dbReference type="Gene3D" id="1.20.1250.20">
    <property type="entry name" value="MFS general substrate transporter like domains"/>
    <property type="match status" value="1"/>
</dbReference>
<dbReference type="SUPFAM" id="SSF103473">
    <property type="entry name" value="MFS general substrate transporter"/>
    <property type="match status" value="1"/>
</dbReference>
<dbReference type="InterPro" id="IPR024671">
    <property type="entry name" value="Atg22-like"/>
</dbReference>
<dbReference type="GO" id="GO:0006914">
    <property type="term" value="P:autophagy"/>
    <property type="evidence" value="ECO:0007669"/>
    <property type="project" value="UniProtKB-KW"/>
</dbReference>
<dbReference type="InterPro" id="IPR020846">
    <property type="entry name" value="MFS_dom"/>
</dbReference>
<feature type="domain" description="Major facilitator superfamily (MFS) profile" evidence="9">
    <location>
        <begin position="313"/>
        <end position="520"/>
    </location>
</feature>
<keyword evidence="8" id="KW-0029">Amino-acid transport</keyword>
<feature type="transmembrane region" description="Helical" evidence="8">
    <location>
        <begin position="383"/>
        <end position="403"/>
    </location>
</feature>
<keyword evidence="8" id="KW-0926">Vacuole</keyword>
<dbReference type="GO" id="GO:0022857">
    <property type="term" value="F:transmembrane transporter activity"/>
    <property type="evidence" value="ECO:0007669"/>
    <property type="project" value="InterPro"/>
</dbReference>
<dbReference type="PANTHER" id="PTHR23519:SF5">
    <property type="entry name" value="AUTOPHAGY-RELATED PROTEIN"/>
    <property type="match status" value="1"/>
</dbReference>
<dbReference type="Proteomes" id="UP000027730">
    <property type="component" value="Unassembled WGS sequence"/>
</dbReference>
<keyword evidence="3 8" id="KW-0813">Transport</keyword>
<evidence type="ECO:0000256" key="7">
    <source>
        <dbReference type="ARBA" id="ARBA00023136"/>
    </source>
</evidence>
<evidence type="ECO:0000256" key="5">
    <source>
        <dbReference type="ARBA" id="ARBA00022989"/>
    </source>
</evidence>
<dbReference type="Pfam" id="PF11700">
    <property type="entry name" value="ATG22"/>
    <property type="match status" value="1"/>
</dbReference>
<dbReference type="GeneID" id="25415645"/>
<evidence type="ECO:0000313" key="11">
    <source>
        <dbReference type="Proteomes" id="UP000027730"/>
    </source>
</evidence>
<feature type="transmembrane region" description="Helical" evidence="8">
    <location>
        <begin position="441"/>
        <end position="466"/>
    </location>
</feature>
<name>A0A074WG67_9PEZI</name>
<feature type="transmembrane region" description="Helical" evidence="8">
    <location>
        <begin position="315"/>
        <end position="338"/>
    </location>
</feature>
<feature type="transmembrane region" description="Helical" evidence="8">
    <location>
        <begin position="409"/>
        <end position="429"/>
    </location>
</feature>
<sequence length="520" mass="57923">MASNDPGLAQLGAEANEPIKGAVHGSFDLEGAECPVAPDQLDERFETSRWEIWSWYLYYVGANGLSLFNFGPTAFQNLLYQQAGDSEILHFLGSDRSINSIVLLSNGISFAIQVVLFLILGSYADFGTLRSKILIGLSIVAYAIGFGWLGVHDPSQWQIGTGLYIVGLIGYQLTLSFWSAAFPGLARNTREIREKARDCADGTITREQYDHFDSMKRNELSNVAFYVQSCGEMIILAIIVGIMFAMRVDESTANNNYGLSVLIAFSSGVWLLLSVPWFFMEKKRPGMQVHGSILVAGVSQLWYAVTQIWQLRQSFCYLIGYFLLGDSLNTIVTVIGTLQNAVVTYNTLELTYLLLVGIAAQAVGIGAFWYVQKRYGLSTKTMFNVVAIGIICLAAWGIIGIFSQVKIEFWFYQVFYGLFVCPWYSYSLVMISEVCPRGKEYLFFSLFSMVGKTSAFIGPLVSSAIIDASPSHNNSTPFYFLLALSLVSFLFIFFFVDLSKSQVEQAEFLRKEKESRGKAT</sequence>
<feature type="transmembrane region" description="Helical" evidence="8">
    <location>
        <begin position="133"/>
        <end position="151"/>
    </location>
</feature>
<dbReference type="GO" id="GO:0005774">
    <property type="term" value="C:vacuolar membrane"/>
    <property type="evidence" value="ECO:0007669"/>
    <property type="project" value="UniProtKB-SubCell"/>
</dbReference>
<evidence type="ECO:0000313" key="10">
    <source>
        <dbReference type="EMBL" id="KEQ70569.1"/>
    </source>
</evidence>
<accession>A0A074WG67</accession>
<dbReference type="AlphaFoldDB" id="A0A074WG67"/>
<feature type="transmembrane region" description="Helical" evidence="8">
    <location>
        <begin position="350"/>
        <end position="371"/>
    </location>
</feature>
<keyword evidence="6 8" id="KW-0072">Autophagy</keyword>
<feature type="transmembrane region" description="Helical" evidence="8">
    <location>
        <begin position="223"/>
        <end position="245"/>
    </location>
</feature>
<evidence type="ECO:0000259" key="9">
    <source>
        <dbReference type="PROSITE" id="PS50850"/>
    </source>
</evidence>
<dbReference type="HOGENOM" id="CLU_017518_2_0_1"/>
<feature type="transmembrane region" description="Helical" evidence="8">
    <location>
        <begin position="100"/>
        <end position="121"/>
    </location>
</feature>
<dbReference type="InterPro" id="IPR050495">
    <property type="entry name" value="ATG22/LtaA_families"/>
</dbReference>
<evidence type="ECO:0000256" key="4">
    <source>
        <dbReference type="ARBA" id="ARBA00022692"/>
    </source>
</evidence>
<evidence type="ECO:0000256" key="6">
    <source>
        <dbReference type="ARBA" id="ARBA00023006"/>
    </source>
</evidence>
<feature type="transmembrane region" description="Helical" evidence="8">
    <location>
        <begin position="257"/>
        <end position="279"/>
    </location>
</feature>
<dbReference type="GO" id="GO:0006865">
    <property type="term" value="P:amino acid transport"/>
    <property type="evidence" value="ECO:0007669"/>
    <property type="project" value="UniProtKB-KW"/>
</dbReference>
<feature type="transmembrane region" description="Helical" evidence="8">
    <location>
        <begin position="56"/>
        <end position="80"/>
    </location>
</feature>